<reference evidence="2" key="1">
    <citation type="submission" date="2020-08" db="EMBL/GenBank/DDBJ databases">
        <title>Plant Genome Project.</title>
        <authorList>
            <person name="Zhang R.-G."/>
        </authorList>
    </citation>
    <scope>NUCLEOTIDE SEQUENCE</scope>
    <source>
        <strain evidence="2">WSP0</strain>
        <tissue evidence="2">Leaf</tissue>
    </source>
</reference>
<keyword evidence="3" id="KW-1185">Reference proteome</keyword>
<evidence type="ECO:0000256" key="1">
    <source>
        <dbReference type="SAM" id="MobiDB-lite"/>
    </source>
</evidence>
<accession>A0AAV6LKP1</accession>
<dbReference type="AlphaFoldDB" id="A0AAV6LKP1"/>
<organism evidence="2 3">
    <name type="scientific">Rhododendron griersonianum</name>
    <dbReference type="NCBI Taxonomy" id="479676"/>
    <lineage>
        <taxon>Eukaryota</taxon>
        <taxon>Viridiplantae</taxon>
        <taxon>Streptophyta</taxon>
        <taxon>Embryophyta</taxon>
        <taxon>Tracheophyta</taxon>
        <taxon>Spermatophyta</taxon>
        <taxon>Magnoliopsida</taxon>
        <taxon>eudicotyledons</taxon>
        <taxon>Gunneridae</taxon>
        <taxon>Pentapetalae</taxon>
        <taxon>asterids</taxon>
        <taxon>Ericales</taxon>
        <taxon>Ericaceae</taxon>
        <taxon>Ericoideae</taxon>
        <taxon>Rhodoreae</taxon>
        <taxon>Rhododendron</taxon>
    </lineage>
</organism>
<dbReference type="Proteomes" id="UP000823749">
    <property type="component" value="Chromosome 1"/>
</dbReference>
<dbReference type="Pfam" id="PF03004">
    <property type="entry name" value="Transposase_24"/>
    <property type="match status" value="1"/>
</dbReference>
<comment type="caution">
    <text evidence="2">The sequence shown here is derived from an EMBL/GenBank/DDBJ whole genome shotgun (WGS) entry which is preliminary data.</text>
</comment>
<dbReference type="InterPro" id="IPR004252">
    <property type="entry name" value="Probable_transposase_24"/>
</dbReference>
<protein>
    <submittedName>
        <fullName evidence="2">Uncharacterized protein</fullName>
    </submittedName>
</protein>
<evidence type="ECO:0000313" key="3">
    <source>
        <dbReference type="Proteomes" id="UP000823749"/>
    </source>
</evidence>
<evidence type="ECO:0000313" key="2">
    <source>
        <dbReference type="EMBL" id="KAG5565552.1"/>
    </source>
</evidence>
<feature type="compositionally biased region" description="Acidic residues" evidence="1">
    <location>
        <begin position="336"/>
        <end position="358"/>
    </location>
</feature>
<sequence>MDKVRKELGHPIPVEINRVARKLVGDHSTAVAAALGEQIRDHAPVRDIRWKAIDFGIRESIVVRVGQTFDIGDYKNDMEARETIDLKCQDLYKEWKRNLCKCYFAMKNKVADPKNHAPYPCKPEDWVFMIDNVWETKDWKTKSDKGKHARSKVKFNHTSGSRSFISRASMILKEKRKKQNIAEKFEMIHRRHRHGGEWINDKAREHHAKLKAKLKEQSQPNVTNPSSERQISVDVLGKRSVYVKEYGSRMSTISSSNQPQEPDPEATVLQNKVDDQAKTLTKHSRTMTIVQGLLQVLAIKAGVDPAQVQEVIDRCNSEAGTSDEEANAAGNSDELNTLDEEDDEASISGEEDDATSTG</sequence>
<gene>
    <name evidence="2" type="ORF">RHGRI_001455</name>
</gene>
<name>A0AAV6LKP1_9ERIC</name>
<proteinExistence type="predicted"/>
<dbReference type="EMBL" id="JACTNZ010000001">
    <property type="protein sequence ID" value="KAG5565552.1"/>
    <property type="molecule type" value="Genomic_DNA"/>
</dbReference>
<feature type="region of interest" description="Disordered" evidence="1">
    <location>
        <begin position="316"/>
        <end position="358"/>
    </location>
</feature>